<keyword evidence="3" id="KW-1185">Reference proteome</keyword>
<keyword evidence="1" id="KW-1133">Transmembrane helix</keyword>
<evidence type="ECO:0000313" key="3">
    <source>
        <dbReference type="Proteomes" id="UP001589627"/>
    </source>
</evidence>
<keyword evidence="1" id="KW-0812">Transmembrane</keyword>
<dbReference type="EMBL" id="JBHLZP010000049">
    <property type="protein sequence ID" value="MFB9832444.1"/>
    <property type="molecule type" value="Genomic_DNA"/>
</dbReference>
<comment type="caution">
    <text evidence="2">The sequence shown here is derived from an EMBL/GenBank/DDBJ whole genome shotgun (WGS) entry which is preliminary data.</text>
</comment>
<reference evidence="2 3" key="1">
    <citation type="submission" date="2024-09" db="EMBL/GenBank/DDBJ databases">
        <authorList>
            <person name="Sun Q."/>
            <person name="Mori K."/>
        </authorList>
    </citation>
    <scope>NUCLEOTIDE SEQUENCE [LARGE SCALE GENOMIC DNA]</scope>
    <source>
        <strain evidence="2 3">TBRC 0563</strain>
    </source>
</reference>
<protein>
    <submittedName>
        <fullName evidence="2">Uncharacterized protein</fullName>
    </submittedName>
</protein>
<accession>A0ABV5YE76</accession>
<feature type="transmembrane region" description="Helical" evidence="1">
    <location>
        <begin position="38"/>
        <end position="57"/>
    </location>
</feature>
<sequence length="64" mass="7319">MFRHRFDPSALVAALLFLTTAGRYLVEGFGGHPVSFPWATPFVLASIVLIVVLRMIFRSRRREQ</sequence>
<proteinExistence type="predicted"/>
<evidence type="ECO:0000313" key="2">
    <source>
        <dbReference type="EMBL" id="MFB9832444.1"/>
    </source>
</evidence>
<keyword evidence="1" id="KW-0472">Membrane</keyword>
<evidence type="ECO:0000256" key="1">
    <source>
        <dbReference type="SAM" id="Phobius"/>
    </source>
</evidence>
<dbReference type="Proteomes" id="UP001589627">
    <property type="component" value="Unassembled WGS sequence"/>
</dbReference>
<organism evidence="2 3">
    <name type="scientific">Actinoallomurus acaciae</name>
    <dbReference type="NCBI Taxonomy" id="502577"/>
    <lineage>
        <taxon>Bacteria</taxon>
        <taxon>Bacillati</taxon>
        <taxon>Actinomycetota</taxon>
        <taxon>Actinomycetes</taxon>
        <taxon>Streptosporangiales</taxon>
        <taxon>Thermomonosporaceae</taxon>
        <taxon>Actinoallomurus</taxon>
    </lineage>
</organism>
<name>A0ABV5YE76_9ACTN</name>
<gene>
    <name evidence="2" type="ORF">ACFFNX_09615</name>
</gene>
<dbReference type="RefSeq" id="WP_378198211.1">
    <property type="nucleotide sequence ID" value="NZ_JBHLZP010000049.1"/>
</dbReference>